<gene>
    <name evidence="2" type="ordered locus">BATR1942_01365</name>
</gene>
<dbReference type="Proteomes" id="UP000006867">
    <property type="component" value="Chromosome"/>
</dbReference>
<dbReference type="PANTHER" id="PTHR43617:SF22">
    <property type="entry name" value="L-AMINO ACID N-ACETYLTRANSFERASE AAAT"/>
    <property type="match status" value="1"/>
</dbReference>
<dbReference type="EMBL" id="CP002207">
    <property type="protein sequence ID" value="ADP31231.1"/>
    <property type="molecule type" value="Genomic_DNA"/>
</dbReference>
<dbReference type="Pfam" id="PF00583">
    <property type="entry name" value="Acetyltransf_1"/>
    <property type="match status" value="1"/>
</dbReference>
<dbReference type="InterPro" id="IPR000182">
    <property type="entry name" value="GNAT_dom"/>
</dbReference>
<dbReference type="InterPro" id="IPR016181">
    <property type="entry name" value="Acyl_CoA_acyltransferase"/>
</dbReference>
<evidence type="ECO:0000313" key="2">
    <source>
        <dbReference type="EMBL" id="ADP31231.1"/>
    </source>
</evidence>
<dbReference type="Gene3D" id="3.40.630.30">
    <property type="match status" value="1"/>
</dbReference>
<keyword evidence="3" id="KW-1185">Reference proteome</keyword>
<dbReference type="RefSeq" id="WP_003328332.1">
    <property type="nucleotide sequence ID" value="NC_014639.1"/>
</dbReference>
<sequence>MELLIRNAERKDIKEIQKIAKVTWNHTYKGLIPLEIQNEFLRMAYSDKSMKKRVEKTILLVAEVNNKVVGFANAFTNENNAELSAIYIYPDSQGRGVGTKLLHEVIKELRGFSKITVDVESGNEVGEKYYFAKGFKLVEEFHDDFLGHKLKTKRLFLEI</sequence>
<reference evidence="2 3" key="1">
    <citation type="journal article" date="2011" name="Front. Microbiol.">
        <title>Genomic signatures of strain selection and enhancement in Bacillus atrophaeus var. globigii, a historical biowarfare simulant.</title>
        <authorList>
            <person name="Gibbons H.S."/>
            <person name="Broomall S.M."/>
            <person name="McNew L.A."/>
            <person name="Daligault H."/>
            <person name="Chapman C."/>
            <person name="Bruce D."/>
            <person name="Karavis M."/>
            <person name="Krepps M."/>
            <person name="McGregor P.A."/>
            <person name="Hong C."/>
            <person name="Park K.H."/>
            <person name="Akmal A."/>
            <person name="Feldman A."/>
            <person name="Lin J.S."/>
            <person name="Chang W.E."/>
            <person name="Higgs B.W."/>
            <person name="Demirev P."/>
            <person name="Lindquist J."/>
            <person name="Liem A."/>
            <person name="Fochler E."/>
            <person name="Read T.D."/>
            <person name="Tapia R."/>
            <person name="Johnson S."/>
            <person name="Bishop-Lilly K.A."/>
            <person name="Detter C."/>
            <person name="Han C."/>
            <person name="Sozhamannan S."/>
            <person name="Rosenzweig C.N."/>
            <person name="Skowronski E.W."/>
        </authorList>
    </citation>
    <scope>NUCLEOTIDE SEQUENCE [LARGE SCALE GENOMIC DNA]</scope>
    <source>
        <strain evidence="2 3">1942</strain>
    </source>
</reference>
<feature type="domain" description="N-acetyltransferase" evidence="1">
    <location>
        <begin position="3"/>
        <end position="156"/>
    </location>
</feature>
<dbReference type="PANTHER" id="PTHR43617">
    <property type="entry name" value="L-AMINO ACID N-ACETYLTRANSFERASE"/>
    <property type="match status" value="1"/>
</dbReference>
<evidence type="ECO:0000313" key="3">
    <source>
        <dbReference type="Proteomes" id="UP000006867"/>
    </source>
</evidence>
<accession>A0ABM5LTZ6</accession>
<evidence type="ECO:0000259" key="1">
    <source>
        <dbReference type="PROSITE" id="PS51186"/>
    </source>
</evidence>
<dbReference type="InterPro" id="IPR050276">
    <property type="entry name" value="MshD_Acetyltransferase"/>
</dbReference>
<protein>
    <recommendedName>
        <fullName evidence="1">N-acetyltransferase domain-containing protein</fullName>
    </recommendedName>
</protein>
<dbReference type="PROSITE" id="PS51186">
    <property type="entry name" value="GNAT"/>
    <property type="match status" value="1"/>
</dbReference>
<organism evidence="2 3">
    <name type="scientific">Bacillus atrophaeus (strain 1942)</name>
    <dbReference type="NCBI Taxonomy" id="720555"/>
    <lineage>
        <taxon>Bacteria</taxon>
        <taxon>Bacillati</taxon>
        <taxon>Bacillota</taxon>
        <taxon>Bacilli</taxon>
        <taxon>Bacillales</taxon>
        <taxon>Bacillaceae</taxon>
        <taxon>Bacillus</taxon>
    </lineage>
</organism>
<name>A0ABM5LTZ6_BACA1</name>
<dbReference type="CDD" id="cd04301">
    <property type="entry name" value="NAT_SF"/>
    <property type="match status" value="1"/>
</dbReference>
<dbReference type="SUPFAM" id="SSF55729">
    <property type="entry name" value="Acyl-CoA N-acyltransferases (Nat)"/>
    <property type="match status" value="1"/>
</dbReference>
<proteinExistence type="predicted"/>